<dbReference type="GO" id="GO:0016887">
    <property type="term" value="F:ATP hydrolysis activity"/>
    <property type="evidence" value="ECO:0007669"/>
    <property type="project" value="InterPro"/>
</dbReference>
<dbReference type="AlphaFoldDB" id="A0A9D1A277"/>
<keyword evidence="5 8" id="KW-0067">ATP-binding</keyword>
<dbReference type="GO" id="GO:0005524">
    <property type="term" value="F:ATP binding"/>
    <property type="evidence" value="ECO:0007669"/>
    <property type="project" value="UniProtKB-KW"/>
</dbReference>
<sequence length="243" mass="27073">MAKGADCVDAIVAKRISKTFGRRKALDRVSFSLPEGAFLSIFGPNGAGKSTLLRVLSTLARPTEGSVKVAGIDAKEHPDQVRERIGLISHQSMLYGDLTAYENLMFVARMYGIQDAEARVRTLLKAVELDHRRYDLVRTFSRGMTQRLSIARAFLHDPSVVFLDEPYAGLDPHAVEIFDDLIGRMREGRTFVMVSHDLQKGFDAASHVLVLAKGRTVLFEARENVDFEEFSRLYHDTVGMGVA</sequence>
<evidence type="ECO:0000256" key="2">
    <source>
        <dbReference type="ARBA" id="ARBA00005417"/>
    </source>
</evidence>
<comment type="similarity">
    <text evidence="2">Belongs to the ABC transporter superfamily.</text>
</comment>
<evidence type="ECO:0000256" key="6">
    <source>
        <dbReference type="ARBA" id="ARBA00023251"/>
    </source>
</evidence>
<evidence type="ECO:0000313" key="8">
    <source>
        <dbReference type="EMBL" id="HIR01526.1"/>
    </source>
</evidence>
<name>A0A9D1A277_9ACTN</name>
<dbReference type="GO" id="GO:0046677">
    <property type="term" value="P:response to antibiotic"/>
    <property type="evidence" value="ECO:0007669"/>
    <property type="project" value="UniProtKB-KW"/>
</dbReference>
<comment type="subcellular location">
    <subcellularLocation>
        <location evidence="1">Cell membrane</location>
        <topology evidence="1">Peripheral membrane protein</topology>
    </subcellularLocation>
</comment>
<dbReference type="InterPro" id="IPR050763">
    <property type="entry name" value="ABC_transporter_ATP-binding"/>
</dbReference>
<dbReference type="PANTHER" id="PTHR42711:SF5">
    <property type="entry name" value="ABC TRANSPORTER ATP-BINDING PROTEIN NATA"/>
    <property type="match status" value="1"/>
</dbReference>
<dbReference type="InterPro" id="IPR027417">
    <property type="entry name" value="P-loop_NTPase"/>
</dbReference>
<protein>
    <submittedName>
        <fullName evidence="8">ABC transporter ATP-binding protein</fullName>
    </submittedName>
</protein>
<dbReference type="PROSITE" id="PS50893">
    <property type="entry name" value="ABC_TRANSPORTER_2"/>
    <property type="match status" value="1"/>
</dbReference>
<dbReference type="EMBL" id="DVGB01000057">
    <property type="protein sequence ID" value="HIR01526.1"/>
    <property type="molecule type" value="Genomic_DNA"/>
</dbReference>
<gene>
    <name evidence="8" type="ORF">IAA69_04610</name>
</gene>
<dbReference type="InterPro" id="IPR003439">
    <property type="entry name" value="ABC_transporter-like_ATP-bd"/>
</dbReference>
<dbReference type="SMART" id="SM00382">
    <property type="entry name" value="AAA"/>
    <property type="match status" value="1"/>
</dbReference>
<dbReference type="GO" id="GO:0005886">
    <property type="term" value="C:plasma membrane"/>
    <property type="evidence" value="ECO:0007669"/>
    <property type="project" value="UniProtKB-SubCell"/>
</dbReference>
<evidence type="ECO:0000259" key="7">
    <source>
        <dbReference type="PROSITE" id="PS50893"/>
    </source>
</evidence>
<feature type="domain" description="ABC transporter" evidence="7">
    <location>
        <begin position="11"/>
        <end position="238"/>
    </location>
</feature>
<dbReference type="SUPFAM" id="SSF52540">
    <property type="entry name" value="P-loop containing nucleoside triphosphate hydrolases"/>
    <property type="match status" value="1"/>
</dbReference>
<evidence type="ECO:0000313" key="9">
    <source>
        <dbReference type="Proteomes" id="UP000824261"/>
    </source>
</evidence>
<reference evidence="8" key="1">
    <citation type="submission" date="2020-10" db="EMBL/GenBank/DDBJ databases">
        <authorList>
            <person name="Gilroy R."/>
        </authorList>
    </citation>
    <scope>NUCLEOTIDE SEQUENCE</scope>
    <source>
        <strain evidence="8">ChiGjej1B1-2707</strain>
    </source>
</reference>
<keyword evidence="3" id="KW-0813">Transport</keyword>
<keyword evidence="6" id="KW-0046">Antibiotic resistance</keyword>
<comment type="caution">
    <text evidence="8">The sequence shown here is derived from an EMBL/GenBank/DDBJ whole genome shotgun (WGS) entry which is preliminary data.</text>
</comment>
<dbReference type="PANTHER" id="PTHR42711">
    <property type="entry name" value="ABC TRANSPORTER ATP-BINDING PROTEIN"/>
    <property type="match status" value="1"/>
</dbReference>
<evidence type="ECO:0000256" key="1">
    <source>
        <dbReference type="ARBA" id="ARBA00004202"/>
    </source>
</evidence>
<dbReference type="Proteomes" id="UP000824261">
    <property type="component" value="Unassembled WGS sequence"/>
</dbReference>
<proteinExistence type="inferred from homology"/>
<dbReference type="Pfam" id="PF00005">
    <property type="entry name" value="ABC_tran"/>
    <property type="match status" value="1"/>
</dbReference>
<keyword evidence="4" id="KW-0547">Nucleotide-binding</keyword>
<evidence type="ECO:0000256" key="3">
    <source>
        <dbReference type="ARBA" id="ARBA00022448"/>
    </source>
</evidence>
<dbReference type="CDD" id="cd03230">
    <property type="entry name" value="ABC_DR_subfamily_A"/>
    <property type="match status" value="1"/>
</dbReference>
<accession>A0A9D1A277</accession>
<evidence type="ECO:0000256" key="5">
    <source>
        <dbReference type="ARBA" id="ARBA00022840"/>
    </source>
</evidence>
<reference evidence="8" key="2">
    <citation type="journal article" date="2021" name="PeerJ">
        <title>Extensive microbial diversity within the chicken gut microbiome revealed by metagenomics and culture.</title>
        <authorList>
            <person name="Gilroy R."/>
            <person name="Ravi A."/>
            <person name="Getino M."/>
            <person name="Pursley I."/>
            <person name="Horton D.L."/>
            <person name="Alikhan N.F."/>
            <person name="Baker D."/>
            <person name="Gharbi K."/>
            <person name="Hall N."/>
            <person name="Watson M."/>
            <person name="Adriaenssens E.M."/>
            <person name="Foster-Nyarko E."/>
            <person name="Jarju S."/>
            <person name="Secka A."/>
            <person name="Antonio M."/>
            <person name="Oren A."/>
            <person name="Chaudhuri R.R."/>
            <person name="La Ragione R."/>
            <person name="Hildebrand F."/>
            <person name="Pallen M.J."/>
        </authorList>
    </citation>
    <scope>NUCLEOTIDE SEQUENCE</scope>
    <source>
        <strain evidence="8">ChiGjej1B1-2707</strain>
    </source>
</reference>
<organism evidence="8 9">
    <name type="scientific">Candidatus Aveggerthella stercoripullorum</name>
    <dbReference type="NCBI Taxonomy" id="2840688"/>
    <lineage>
        <taxon>Bacteria</taxon>
        <taxon>Bacillati</taxon>
        <taxon>Actinomycetota</taxon>
        <taxon>Coriobacteriia</taxon>
        <taxon>Eggerthellales</taxon>
        <taxon>Eggerthellaceae</taxon>
        <taxon>Eggerthellaceae incertae sedis</taxon>
        <taxon>Candidatus Aveggerthella</taxon>
    </lineage>
</organism>
<dbReference type="Gene3D" id="3.40.50.300">
    <property type="entry name" value="P-loop containing nucleotide triphosphate hydrolases"/>
    <property type="match status" value="1"/>
</dbReference>
<dbReference type="InterPro" id="IPR003593">
    <property type="entry name" value="AAA+_ATPase"/>
</dbReference>
<evidence type="ECO:0000256" key="4">
    <source>
        <dbReference type="ARBA" id="ARBA00022741"/>
    </source>
</evidence>